<dbReference type="PANTHER" id="PTHR10458">
    <property type="entry name" value="PEPTIDE DEFORMYLASE"/>
    <property type="match status" value="1"/>
</dbReference>
<feature type="binding site" evidence="6">
    <location>
        <position position="149"/>
    </location>
    <ligand>
        <name>Fe cation</name>
        <dbReference type="ChEBI" id="CHEBI:24875"/>
    </ligand>
</feature>
<dbReference type="HAMAP" id="MF_00163">
    <property type="entry name" value="Pep_deformylase"/>
    <property type="match status" value="1"/>
</dbReference>
<accession>A0A2N3KR99</accession>
<keyword evidence="4 6" id="KW-0648">Protein biosynthesis</keyword>
<dbReference type="CDD" id="cd00487">
    <property type="entry name" value="Pep_deformylase"/>
    <property type="match status" value="1"/>
</dbReference>
<protein>
    <recommendedName>
        <fullName evidence="6">Peptide deformylase</fullName>
        <shortName evidence="6">PDF</shortName>
        <ecNumber evidence="6">3.5.1.88</ecNumber>
    </recommendedName>
    <alternativeName>
        <fullName evidence="6">Polypeptide deformylase</fullName>
    </alternativeName>
</protein>
<dbReference type="NCBIfam" id="TIGR00079">
    <property type="entry name" value="pept_deformyl"/>
    <property type="match status" value="1"/>
</dbReference>
<evidence type="ECO:0000256" key="6">
    <source>
        <dbReference type="HAMAP-Rule" id="MF_00163"/>
    </source>
</evidence>
<dbReference type="FunFam" id="3.90.45.10:FF:000003">
    <property type="entry name" value="Peptide deformylase"/>
    <property type="match status" value="1"/>
</dbReference>
<name>A0A2N3KR99_9PROT</name>
<dbReference type="GO" id="GO:0042586">
    <property type="term" value="F:peptide deformylase activity"/>
    <property type="evidence" value="ECO:0007669"/>
    <property type="project" value="UniProtKB-UniRule"/>
</dbReference>
<keyword evidence="3 6" id="KW-0378">Hydrolase</keyword>
<comment type="caution">
    <text evidence="7">The sequence shown here is derived from an EMBL/GenBank/DDBJ whole genome shotgun (WGS) entry which is preliminary data.</text>
</comment>
<sequence>MSILKIARMGHPVLRKVAARVENPEDPEIIRLVADMIETLSDAGGVGLAAPQVFRSLAVMIFFVPPSRAGKGEDDGEVPLTVLINPEIEPLEDAKKVGGWEGCLSIPDFQGYVPRWDKIRYRGIDENGEPVEKIASGFHARVVQHEYDHLIGVMYPERMDDMTLMGFTDELRRDPPDVSGRTDTQQEN</sequence>
<dbReference type="GO" id="GO:0046872">
    <property type="term" value="F:metal ion binding"/>
    <property type="evidence" value="ECO:0007669"/>
    <property type="project" value="UniProtKB-KW"/>
</dbReference>
<comment type="similarity">
    <text evidence="1 6">Belongs to the polypeptide deformylase family.</text>
</comment>
<comment type="function">
    <text evidence="6">Removes the formyl group from the N-terminal Met of newly synthesized proteins. Requires at least a dipeptide for an efficient rate of reaction. N-terminal L-methionine is a prerequisite for activity but the enzyme has broad specificity at other positions.</text>
</comment>
<evidence type="ECO:0000256" key="1">
    <source>
        <dbReference type="ARBA" id="ARBA00010759"/>
    </source>
</evidence>
<gene>
    <name evidence="6 7" type="primary">def</name>
    <name evidence="7" type="ORF">COO20_15405</name>
</gene>
<dbReference type="Pfam" id="PF01327">
    <property type="entry name" value="Pep_deformylase"/>
    <property type="match status" value="1"/>
</dbReference>
<dbReference type="AlphaFoldDB" id="A0A2N3KR99"/>
<comment type="cofactor">
    <cofactor evidence="6">
        <name>Fe(2+)</name>
        <dbReference type="ChEBI" id="CHEBI:29033"/>
    </cofactor>
    <text evidence="6">Binds 1 Fe(2+) ion.</text>
</comment>
<evidence type="ECO:0000256" key="4">
    <source>
        <dbReference type="ARBA" id="ARBA00022917"/>
    </source>
</evidence>
<dbReference type="SUPFAM" id="SSF56420">
    <property type="entry name" value="Peptide deformylase"/>
    <property type="match status" value="1"/>
</dbReference>
<evidence type="ECO:0000256" key="5">
    <source>
        <dbReference type="ARBA" id="ARBA00023004"/>
    </source>
</evidence>
<reference evidence="7 8" key="1">
    <citation type="submission" date="2017-09" db="EMBL/GenBank/DDBJ databases">
        <title>Biodiversity and function of Thalassospira species in the particle-attached aromatic-hydrocarbon-degrading consortia from the surface seawater of the South China Sea.</title>
        <authorList>
            <person name="Dong C."/>
            <person name="Liu R."/>
            <person name="Shao Z."/>
        </authorList>
    </citation>
    <scope>NUCLEOTIDE SEQUENCE [LARGE SCALE GENOMIC DNA]</scope>
    <source>
        <strain evidence="7 8">CSC1P2</strain>
    </source>
</reference>
<dbReference type="OrthoDB" id="9804313at2"/>
<evidence type="ECO:0000256" key="3">
    <source>
        <dbReference type="ARBA" id="ARBA00022801"/>
    </source>
</evidence>
<feature type="binding site" evidence="6">
    <location>
        <position position="103"/>
    </location>
    <ligand>
        <name>Fe cation</name>
        <dbReference type="ChEBI" id="CHEBI:24875"/>
    </ligand>
</feature>
<keyword evidence="5 6" id="KW-0408">Iron</keyword>
<dbReference type="PRINTS" id="PR01576">
    <property type="entry name" value="PDEFORMYLASE"/>
</dbReference>
<evidence type="ECO:0000313" key="7">
    <source>
        <dbReference type="EMBL" id="PKR53065.1"/>
    </source>
</evidence>
<keyword evidence="2 6" id="KW-0479">Metal-binding</keyword>
<dbReference type="Gene3D" id="3.90.45.10">
    <property type="entry name" value="Peptide deformylase"/>
    <property type="match status" value="1"/>
</dbReference>
<comment type="catalytic activity">
    <reaction evidence="6">
        <text>N-terminal N-formyl-L-methionyl-[peptide] + H2O = N-terminal L-methionyl-[peptide] + formate</text>
        <dbReference type="Rhea" id="RHEA:24420"/>
        <dbReference type="Rhea" id="RHEA-COMP:10639"/>
        <dbReference type="Rhea" id="RHEA-COMP:10640"/>
        <dbReference type="ChEBI" id="CHEBI:15377"/>
        <dbReference type="ChEBI" id="CHEBI:15740"/>
        <dbReference type="ChEBI" id="CHEBI:49298"/>
        <dbReference type="ChEBI" id="CHEBI:64731"/>
        <dbReference type="EC" id="3.5.1.88"/>
    </reaction>
</comment>
<feature type="active site" evidence="6">
    <location>
        <position position="146"/>
    </location>
</feature>
<dbReference type="RefSeq" id="WP_101268127.1">
    <property type="nucleotide sequence ID" value="NZ_NWTK01000010.1"/>
</dbReference>
<dbReference type="PIRSF" id="PIRSF004749">
    <property type="entry name" value="Pep_def"/>
    <property type="match status" value="1"/>
</dbReference>
<dbReference type="InterPro" id="IPR036821">
    <property type="entry name" value="Peptide_deformylase_sf"/>
</dbReference>
<dbReference type="Proteomes" id="UP000233597">
    <property type="component" value="Unassembled WGS sequence"/>
</dbReference>
<dbReference type="NCBIfam" id="NF001159">
    <property type="entry name" value="PRK00150.1-3"/>
    <property type="match status" value="1"/>
</dbReference>
<dbReference type="PANTHER" id="PTHR10458:SF20">
    <property type="entry name" value="PEPTIDE DEFORMYLASE 1"/>
    <property type="match status" value="1"/>
</dbReference>
<evidence type="ECO:0000313" key="8">
    <source>
        <dbReference type="Proteomes" id="UP000233597"/>
    </source>
</evidence>
<dbReference type="InterPro" id="IPR023635">
    <property type="entry name" value="Peptide_deformylase"/>
</dbReference>
<organism evidence="7 8">
    <name type="scientific">Thalassospira marina</name>
    <dbReference type="NCBI Taxonomy" id="2048283"/>
    <lineage>
        <taxon>Bacteria</taxon>
        <taxon>Pseudomonadati</taxon>
        <taxon>Pseudomonadota</taxon>
        <taxon>Alphaproteobacteria</taxon>
        <taxon>Rhodospirillales</taxon>
        <taxon>Thalassospiraceae</taxon>
        <taxon>Thalassospira</taxon>
    </lineage>
</organism>
<proteinExistence type="inferred from homology"/>
<feature type="binding site" evidence="6">
    <location>
        <position position="145"/>
    </location>
    <ligand>
        <name>Fe cation</name>
        <dbReference type="ChEBI" id="CHEBI:24875"/>
    </ligand>
</feature>
<dbReference type="EC" id="3.5.1.88" evidence="6"/>
<dbReference type="EMBL" id="NWTK01000010">
    <property type="protein sequence ID" value="PKR53065.1"/>
    <property type="molecule type" value="Genomic_DNA"/>
</dbReference>
<dbReference type="GO" id="GO:0006412">
    <property type="term" value="P:translation"/>
    <property type="evidence" value="ECO:0007669"/>
    <property type="project" value="UniProtKB-UniRule"/>
</dbReference>
<evidence type="ECO:0000256" key="2">
    <source>
        <dbReference type="ARBA" id="ARBA00022723"/>
    </source>
</evidence>